<comment type="caution">
    <text evidence="2">The sequence shown here is derived from an EMBL/GenBank/DDBJ whole genome shotgun (WGS) entry which is preliminary data.</text>
</comment>
<feature type="region of interest" description="Disordered" evidence="1">
    <location>
        <begin position="71"/>
        <end position="94"/>
    </location>
</feature>
<feature type="compositionally biased region" description="Basic and acidic residues" evidence="1">
    <location>
        <begin position="16"/>
        <end position="27"/>
    </location>
</feature>
<feature type="region of interest" description="Disordered" evidence="1">
    <location>
        <begin position="1"/>
        <end position="27"/>
    </location>
</feature>
<evidence type="ECO:0000313" key="2">
    <source>
        <dbReference type="EMBL" id="MED6117290.1"/>
    </source>
</evidence>
<sequence length="110" mass="12457">MQDEGSGDNESESESSDCHENKDSNDNEGKEILRLINMFSFQKHHIKIRIVVKDFVLDTVALWDTGADANCIKEGSDTRGPDVDQGGKGEDRSMQMMRQICYEEIKMQKA</sequence>
<feature type="compositionally biased region" description="Acidic residues" evidence="1">
    <location>
        <begin position="1"/>
        <end position="15"/>
    </location>
</feature>
<feature type="compositionally biased region" description="Basic and acidic residues" evidence="1">
    <location>
        <begin position="74"/>
        <end position="93"/>
    </location>
</feature>
<protein>
    <recommendedName>
        <fullName evidence="4">Peptidase A2 domain-containing protein</fullName>
    </recommendedName>
</protein>
<dbReference type="Proteomes" id="UP001341840">
    <property type="component" value="Unassembled WGS sequence"/>
</dbReference>
<proteinExistence type="predicted"/>
<evidence type="ECO:0000313" key="3">
    <source>
        <dbReference type="Proteomes" id="UP001341840"/>
    </source>
</evidence>
<keyword evidence="3" id="KW-1185">Reference proteome</keyword>
<organism evidence="2 3">
    <name type="scientific">Stylosanthes scabra</name>
    <dbReference type="NCBI Taxonomy" id="79078"/>
    <lineage>
        <taxon>Eukaryota</taxon>
        <taxon>Viridiplantae</taxon>
        <taxon>Streptophyta</taxon>
        <taxon>Embryophyta</taxon>
        <taxon>Tracheophyta</taxon>
        <taxon>Spermatophyta</taxon>
        <taxon>Magnoliopsida</taxon>
        <taxon>eudicotyledons</taxon>
        <taxon>Gunneridae</taxon>
        <taxon>Pentapetalae</taxon>
        <taxon>rosids</taxon>
        <taxon>fabids</taxon>
        <taxon>Fabales</taxon>
        <taxon>Fabaceae</taxon>
        <taxon>Papilionoideae</taxon>
        <taxon>50 kb inversion clade</taxon>
        <taxon>dalbergioids sensu lato</taxon>
        <taxon>Dalbergieae</taxon>
        <taxon>Pterocarpus clade</taxon>
        <taxon>Stylosanthes</taxon>
    </lineage>
</organism>
<dbReference type="EMBL" id="JASCZI010005129">
    <property type="protein sequence ID" value="MED6117290.1"/>
    <property type="molecule type" value="Genomic_DNA"/>
</dbReference>
<gene>
    <name evidence="2" type="ORF">PIB30_108614</name>
</gene>
<evidence type="ECO:0000256" key="1">
    <source>
        <dbReference type="SAM" id="MobiDB-lite"/>
    </source>
</evidence>
<name>A0ABU6QZP6_9FABA</name>
<accession>A0ABU6QZP6</accession>
<evidence type="ECO:0008006" key="4">
    <source>
        <dbReference type="Google" id="ProtNLM"/>
    </source>
</evidence>
<reference evidence="2 3" key="1">
    <citation type="journal article" date="2023" name="Plants (Basel)">
        <title>Bridging the Gap: Combining Genomics and Transcriptomics Approaches to Understand Stylosanthes scabra, an Orphan Legume from the Brazilian Caatinga.</title>
        <authorList>
            <person name="Ferreira-Neto J.R.C."/>
            <person name="da Silva M.D."/>
            <person name="Binneck E."/>
            <person name="de Melo N.F."/>
            <person name="da Silva R.H."/>
            <person name="de Melo A.L.T.M."/>
            <person name="Pandolfi V."/>
            <person name="Bustamante F.O."/>
            <person name="Brasileiro-Vidal A.C."/>
            <person name="Benko-Iseppon A.M."/>
        </authorList>
    </citation>
    <scope>NUCLEOTIDE SEQUENCE [LARGE SCALE GENOMIC DNA]</scope>
    <source>
        <tissue evidence="2">Leaves</tissue>
    </source>
</reference>